<evidence type="ECO:0000256" key="1">
    <source>
        <dbReference type="ARBA" id="ARBA00023125"/>
    </source>
</evidence>
<proteinExistence type="predicted"/>
<evidence type="ECO:0000313" key="4">
    <source>
        <dbReference type="EMBL" id="MFD1454210.1"/>
    </source>
</evidence>
<evidence type="ECO:0000259" key="3">
    <source>
        <dbReference type="PROSITE" id="PS50937"/>
    </source>
</evidence>
<organism evidence="4 5">
    <name type="scientific">Levilactobacillus lanxiensis</name>
    <dbReference type="NCBI Taxonomy" id="2799568"/>
    <lineage>
        <taxon>Bacteria</taxon>
        <taxon>Bacillati</taxon>
        <taxon>Bacillota</taxon>
        <taxon>Bacilli</taxon>
        <taxon>Lactobacillales</taxon>
        <taxon>Lactobacillaceae</taxon>
        <taxon>Levilactobacillus</taxon>
    </lineage>
</organism>
<dbReference type="InterPro" id="IPR000551">
    <property type="entry name" value="MerR-type_HTH_dom"/>
</dbReference>
<dbReference type="PROSITE" id="PS50937">
    <property type="entry name" value="HTH_MERR_2"/>
    <property type="match status" value="1"/>
</dbReference>
<dbReference type="PANTHER" id="PTHR30204:SF96">
    <property type="entry name" value="CHROMOSOME-ANCHORING PROTEIN RACA"/>
    <property type="match status" value="1"/>
</dbReference>
<keyword evidence="2" id="KW-0472">Membrane</keyword>
<keyword evidence="5" id="KW-1185">Reference proteome</keyword>
<dbReference type="PRINTS" id="PR00040">
    <property type="entry name" value="HTHMERR"/>
</dbReference>
<dbReference type="Pfam" id="PF13411">
    <property type="entry name" value="MerR_1"/>
    <property type="match status" value="1"/>
</dbReference>
<dbReference type="Gene3D" id="1.10.1660.10">
    <property type="match status" value="1"/>
</dbReference>
<keyword evidence="1" id="KW-0238">DNA-binding</keyword>
<reference evidence="5" key="1">
    <citation type="journal article" date="2019" name="Int. J. Syst. Evol. Microbiol.">
        <title>The Global Catalogue of Microorganisms (GCM) 10K type strain sequencing project: providing services to taxonomists for standard genome sequencing and annotation.</title>
        <authorList>
            <consortium name="The Broad Institute Genomics Platform"/>
            <consortium name="The Broad Institute Genome Sequencing Center for Infectious Disease"/>
            <person name="Wu L."/>
            <person name="Ma J."/>
        </authorList>
    </citation>
    <scope>NUCLEOTIDE SEQUENCE [LARGE SCALE GENOMIC DNA]</scope>
    <source>
        <strain evidence="5">CCM 8979</strain>
    </source>
</reference>
<accession>A0ABW4D0D7</accession>
<comment type="caution">
    <text evidence="4">The sequence shown here is derived from an EMBL/GenBank/DDBJ whole genome shotgun (WGS) entry which is preliminary data.</text>
</comment>
<dbReference type="PANTHER" id="PTHR30204">
    <property type="entry name" value="REDOX-CYCLING DRUG-SENSING TRANSCRIPTIONAL ACTIVATOR SOXR"/>
    <property type="match status" value="1"/>
</dbReference>
<dbReference type="Proteomes" id="UP001597189">
    <property type="component" value="Unassembled WGS sequence"/>
</dbReference>
<sequence>MSNTYTTGELARLAGISVRTLQYYDQKNVLKPTEISDGGRRIYTADDYEQLKLILLLKSLGLKLAAIQEIRTSDNAQEVLSLLLAEQTKRLTHDRDEAVTQLKTVVAVQKSLTDTANVPLKSIQDMDRLMNNHQALKQARVRLLAGGLAMDAIEVAGLVYSWQSGNWWVFGGAMALAVVVATVLMRWYMRSVAYVCPRCQTTFQPRFWAAFWAGHNPRARKLVCPHCGRKSYCVEVFANPTEVK</sequence>
<dbReference type="InterPro" id="IPR047057">
    <property type="entry name" value="MerR_fam"/>
</dbReference>
<feature type="domain" description="HTH merR-type" evidence="3">
    <location>
        <begin position="4"/>
        <end position="73"/>
    </location>
</feature>
<dbReference type="EMBL" id="JBHTOD010000001">
    <property type="protein sequence ID" value="MFD1454210.1"/>
    <property type="molecule type" value="Genomic_DNA"/>
</dbReference>
<protein>
    <submittedName>
        <fullName evidence="4">MerR family transcriptional regulator</fullName>
    </submittedName>
</protein>
<feature type="transmembrane region" description="Helical" evidence="2">
    <location>
        <begin position="168"/>
        <end position="188"/>
    </location>
</feature>
<feature type="transmembrane region" description="Helical" evidence="2">
    <location>
        <begin position="143"/>
        <end position="162"/>
    </location>
</feature>
<keyword evidence="2" id="KW-0812">Transmembrane</keyword>
<evidence type="ECO:0000313" key="5">
    <source>
        <dbReference type="Proteomes" id="UP001597189"/>
    </source>
</evidence>
<dbReference type="SMART" id="SM00422">
    <property type="entry name" value="HTH_MERR"/>
    <property type="match status" value="1"/>
</dbReference>
<dbReference type="RefSeq" id="WP_203642575.1">
    <property type="nucleotide sequence ID" value="NZ_BOLN01000001.1"/>
</dbReference>
<name>A0ABW4D0D7_9LACO</name>
<keyword evidence="2" id="KW-1133">Transmembrane helix</keyword>
<dbReference type="SUPFAM" id="SSF46955">
    <property type="entry name" value="Putative DNA-binding domain"/>
    <property type="match status" value="1"/>
</dbReference>
<dbReference type="InterPro" id="IPR009061">
    <property type="entry name" value="DNA-bd_dom_put_sf"/>
</dbReference>
<gene>
    <name evidence="4" type="ORF">ACFQ44_00785</name>
</gene>
<evidence type="ECO:0000256" key="2">
    <source>
        <dbReference type="SAM" id="Phobius"/>
    </source>
</evidence>